<dbReference type="RefSeq" id="WP_382221305.1">
    <property type="nucleotide sequence ID" value="NZ_JBHTCA010000004.1"/>
</dbReference>
<feature type="transmembrane region" description="Helical" evidence="1">
    <location>
        <begin position="195"/>
        <end position="214"/>
    </location>
</feature>
<sequence length="226" mass="23329">MQTSMAVTALFMGFVGGPHCVAMCGAACAGIAKAAAPRTRQAIVGFQLGRIVGYATLGGVAAATVQGLGWLGTNTVVLRPLWTAMHVVALLVGLLLLVQARQPAWVDGFAQSVWRKAKPVLGRLGGKAPYALGVGWALMPCGLLYSALLLASLSANVLEGAVIMGLFALGTSVSMTIGPWLLLRWHASGSLRGGAWGMRLAGAALVLTSGWAIWMGMTNPTGLWCA</sequence>
<keyword evidence="1" id="KW-0812">Transmembrane</keyword>
<feature type="transmembrane region" description="Helical" evidence="1">
    <location>
        <begin position="77"/>
        <end position="98"/>
    </location>
</feature>
<dbReference type="Proteomes" id="UP001596501">
    <property type="component" value="Unassembled WGS sequence"/>
</dbReference>
<feature type="transmembrane region" description="Helical" evidence="1">
    <location>
        <begin position="51"/>
        <end position="71"/>
    </location>
</feature>
<evidence type="ECO:0000313" key="3">
    <source>
        <dbReference type="EMBL" id="MFC7408666.1"/>
    </source>
</evidence>
<dbReference type="PANTHER" id="PTHR42208:SF1">
    <property type="entry name" value="HEAVY METAL TRANSPORTER"/>
    <property type="match status" value="1"/>
</dbReference>
<feature type="transmembrane region" description="Helical" evidence="1">
    <location>
        <begin position="6"/>
        <end position="31"/>
    </location>
</feature>
<feature type="domain" description="Urease accessory protein UreH-like transmembrane" evidence="2">
    <location>
        <begin position="8"/>
        <end position="210"/>
    </location>
</feature>
<comment type="caution">
    <text evidence="3">The sequence shown here is derived from an EMBL/GenBank/DDBJ whole genome shotgun (WGS) entry which is preliminary data.</text>
</comment>
<evidence type="ECO:0000259" key="2">
    <source>
        <dbReference type="Pfam" id="PF13386"/>
    </source>
</evidence>
<dbReference type="InterPro" id="IPR039447">
    <property type="entry name" value="UreH-like_TM_dom"/>
</dbReference>
<keyword evidence="4" id="KW-1185">Reference proteome</keyword>
<accession>A0ABW2QHD2</accession>
<gene>
    <name evidence="3" type="ORF">ACFQPB_07320</name>
</gene>
<evidence type="ECO:0000313" key="4">
    <source>
        <dbReference type="Proteomes" id="UP001596501"/>
    </source>
</evidence>
<dbReference type="Pfam" id="PF13386">
    <property type="entry name" value="DsbD_2"/>
    <property type="match status" value="1"/>
</dbReference>
<dbReference type="EMBL" id="JBHTCA010000004">
    <property type="protein sequence ID" value="MFC7408666.1"/>
    <property type="molecule type" value="Genomic_DNA"/>
</dbReference>
<keyword evidence="1" id="KW-0472">Membrane</keyword>
<organism evidence="3 4">
    <name type="scientific">Hydrogenophaga atypica</name>
    <dbReference type="NCBI Taxonomy" id="249409"/>
    <lineage>
        <taxon>Bacteria</taxon>
        <taxon>Pseudomonadati</taxon>
        <taxon>Pseudomonadota</taxon>
        <taxon>Betaproteobacteria</taxon>
        <taxon>Burkholderiales</taxon>
        <taxon>Comamonadaceae</taxon>
        <taxon>Hydrogenophaga</taxon>
    </lineage>
</organism>
<feature type="transmembrane region" description="Helical" evidence="1">
    <location>
        <begin position="161"/>
        <end position="183"/>
    </location>
</feature>
<evidence type="ECO:0000256" key="1">
    <source>
        <dbReference type="SAM" id="Phobius"/>
    </source>
</evidence>
<keyword evidence="1" id="KW-1133">Transmembrane helix</keyword>
<feature type="transmembrane region" description="Helical" evidence="1">
    <location>
        <begin position="130"/>
        <end position="155"/>
    </location>
</feature>
<proteinExistence type="predicted"/>
<name>A0ABW2QHD2_9BURK</name>
<dbReference type="PANTHER" id="PTHR42208">
    <property type="entry name" value="HEAVY METAL TRANSPORTER-RELATED"/>
    <property type="match status" value="1"/>
</dbReference>
<protein>
    <submittedName>
        <fullName evidence="3">Sulfite exporter TauE/SafE family protein</fullName>
    </submittedName>
</protein>
<reference evidence="4" key="1">
    <citation type="journal article" date="2019" name="Int. J. Syst. Evol. Microbiol.">
        <title>The Global Catalogue of Microorganisms (GCM) 10K type strain sequencing project: providing services to taxonomists for standard genome sequencing and annotation.</title>
        <authorList>
            <consortium name="The Broad Institute Genomics Platform"/>
            <consortium name="The Broad Institute Genome Sequencing Center for Infectious Disease"/>
            <person name="Wu L."/>
            <person name="Ma J."/>
        </authorList>
    </citation>
    <scope>NUCLEOTIDE SEQUENCE [LARGE SCALE GENOMIC DNA]</scope>
    <source>
        <strain evidence="4">CGMCC 1.12371</strain>
    </source>
</reference>